<dbReference type="RefSeq" id="WP_153357910.1">
    <property type="nucleotide sequence ID" value="NZ_WIVV01000396.1"/>
</dbReference>
<organism evidence="3 4">
    <name type="scientific">Pseudomonas helleri</name>
    <dbReference type="NCBI Taxonomy" id="1608996"/>
    <lineage>
        <taxon>Bacteria</taxon>
        <taxon>Pseudomonadati</taxon>
        <taxon>Pseudomonadota</taxon>
        <taxon>Gammaproteobacteria</taxon>
        <taxon>Pseudomonadales</taxon>
        <taxon>Pseudomonadaceae</taxon>
        <taxon>Pseudomonas</taxon>
    </lineage>
</organism>
<dbReference type="GO" id="GO:0004096">
    <property type="term" value="F:catalase activity"/>
    <property type="evidence" value="ECO:0007669"/>
    <property type="project" value="UniProtKB-EC"/>
</dbReference>
<dbReference type="InterPro" id="IPR020835">
    <property type="entry name" value="Catalase_sf"/>
</dbReference>
<evidence type="ECO:0000313" key="3">
    <source>
        <dbReference type="EMBL" id="MQU46286.1"/>
    </source>
</evidence>
<dbReference type="GO" id="GO:0042542">
    <property type="term" value="P:response to hydrogen peroxide"/>
    <property type="evidence" value="ECO:0007669"/>
    <property type="project" value="TreeGrafter"/>
</dbReference>
<dbReference type="SUPFAM" id="SSF56634">
    <property type="entry name" value="Heme-dependent catalase-like"/>
    <property type="match status" value="1"/>
</dbReference>
<keyword evidence="3" id="KW-0560">Oxidoreductase</keyword>
<dbReference type="PANTHER" id="PTHR11465">
    <property type="entry name" value="CATALASE"/>
    <property type="match status" value="1"/>
</dbReference>
<dbReference type="EC" id="1.11.1.6" evidence="3"/>
<dbReference type="EMBL" id="WIVV01000396">
    <property type="protein sequence ID" value="MQU46286.1"/>
    <property type="molecule type" value="Genomic_DNA"/>
</dbReference>
<accession>A0A6I1WZ23</accession>
<dbReference type="Gene3D" id="2.40.180.10">
    <property type="entry name" value="Catalase core domain"/>
    <property type="match status" value="1"/>
</dbReference>
<dbReference type="InterPro" id="IPR010582">
    <property type="entry name" value="Catalase_immune_responsive"/>
</dbReference>
<sequence>VFHSQVPVNAARYPVNSSRRDGQGRMDGNYGSLPHYEPNSFNQWQEQPQFKEPALKITGDADFWDFREDDNDYFSQPRALFNLMNDEQKQALFNNTAAAMGDALDFIKYRHIRNCYACDPAYGQGVAKALGMTVA</sequence>
<gene>
    <name evidence="3" type="ORF">GHO28_27935</name>
</gene>
<dbReference type="PANTHER" id="PTHR11465:SF61">
    <property type="entry name" value="CATALASE"/>
    <property type="match status" value="1"/>
</dbReference>
<dbReference type="Pfam" id="PF06628">
    <property type="entry name" value="Catalase-rel"/>
    <property type="match status" value="1"/>
</dbReference>
<evidence type="ECO:0000256" key="1">
    <source>
        <dbReference type="SAM" id="MobiDB-lite"/>
    </source>
</evidence>
<keyword evidence="3" id="KW-0575">Peroxidase</keyword>
<reference evidence="3 4" key="1">
    <citation type="submission" date="2019-10" db="EMBL/GenBank/DDBJ databases">
        <title>Evaluation of single-gene subtyping targets for Pseudomonas.</title>
        <authorList>
            <person name="Reichler S.J."/>
            <person name="Orsi R.H."/>
            <person name="Wiedmann M."/>
            <person name="Martin N.H."/>
            <person name="Murphy S.I."/>
        </authorList>
    </citation>
    <scope>NUCLEOTIDE SEQUENCE [LARGE SCALE GENOMIC DNA]</scope>
    <source>
        <strain evidence="3 4">FSL R10-1876</strain>
    </source>
</reference>
<proteinExistence type="predicted"/>
<dbReference type="Proteomes" id="UP000466863">
    <property type="component" value="Unassembled WGS sequence"/>
</dbReference>
<name>A0A6I1WZ23_9PSED</name>
<feature type="non-terminal residue" evidence="3">
    <location>
        <position position="1"/>
    </location>
</feature>
<dbReference type="GO" id="GO:0005737">
    <property type="term" value="C:cytoplasm"/>
    <property type="evidence" value="ECO:0007669"/>
    <property type="project" value="TreeGrafter"/>
</dbReference>
<comment type="caution">
    <text evidence="3">The sequence shown here is derived from an EMBL/GenBank/DDBJ whole genome shotgun (WGS) entry which is preliminary data.</text>
</comment>
<protein>
    <submittedName>
        <fullName evidence="3">Catalase</fullName>
        <ecNumber evidence="3">1.11.1.6</ecNumber>
    </submittedName>
</protein>
<evidence type="ECO:0000313" key="4">
    <source>
        <dbReference type="Proteomes" id="UP000466863"/>
    </source>
</evidence>
<dbReference type="InterPro" id="IPR018028">
    <property type="entry name" value="Catalase"/>
</dbReference>
<feature type="non-terminal residue" evidence="3">
    <location>
        <position position="135"/>
    </location>
</feature>
<feature type="domain" description="Catalase immune-responsive" evidence="2">
    <location>
        <begin position="68"/>
        <end position="130"/>
    </location>
</feature>
<evidence type="ECO:0000259" key="2">
    <source>
        <dbReference type="Pfam" id="PF06628"/>
    </source>
</evidence>
<feature type="region of interest" description="Disordered" evidence="1">
    <location>
        <begin position="1"/>
        <end position="35"/>
    </location>
</feature>
<dbReference type="AlphaFoldDB" id="A0A6I1WZ23"/>
<dbReference type="GO" id="GO:0042744">
    <property type="term" value="P:hydrogen peroxide catabolic process"/>
    <property type="evidence" value="ECO:0007669"/>
    <property type="project" value="TreeGrafter"/>
</dbReference>
<dbReference type="GO" id="GO:0020037">
    <property type="term" value="F:heme binding"/>
    <property type="evidence" value="ECO:0007669"/>
    <property type="project" value="InterPro"/>
</dbReference>